<dbReference type="EMBL" id="OX596107">
    <property type="protein sequence ID" value="CAN0211608.1"/>
    <property type="molecule type" value="Genomic_DNA"/>
</dbReference>
<reference evidence="1" key="1">
    <citation type="submission" date="2023-05" db="EMBL/GenBank/DDBJ databases">
        <authorList>
            <consortium name="ELIXIR-Norway"/>
        </authorList>
    </citation>
    <scope>NUCLEOTIDE SEQUENCE</scope>
</reference>
<name>A0AC59Z453_RANTA</name>
<dbReference type="Proteomes" id="UP001162501">
    <property type="component" value="Chromosome 23"/>
</dbReference>
<gene>
    <name evidence="1" type="ORF">MRATA1EN22A_LOCUS13731</name>
</gene>
<evidence type="ECO:0000313" key="2">
    <source>
        <dbReference type="Proteomes" id="UP001162501"/>
    </source>
</evidence>
<sequence>MGGPGRPARSARSAGVGGAGGVVGARGASSGLRRPGARSGSPGPARARGRPGIRPRRGSAAGGKGGRQRENRRRESLGPFLAAGARFAGARVRTPGVHTRPMLTPSRGLRRRPPEKRGHAARASAREAPSLAFPSSCFLAVHAEGALRRPTRAQARRGSRARGRTAGAAERCSEQVACVPGANVSSRQGVKEDGRSCFQLPDHRLFSTAVTVRRGGLGICSHRNRGKPS</sequence>
<proteinExistence type="predicted"/>
<accession>A0AC59Z453</accession>
<evidence type="ECO:0000313" key="1">
    <source>
        <dbReference type="EMBL" id="CAN0211608.1"/>
    </source>
</evidence>
<protein>
    <submittedName>
        <fullName evidence="1">Uncharacterized protein</fullName>
    </submittedName>
</protein>
<reference evidence="1" key="2">
    <citation type="submission" date="2025-03" db="EMBL/GenBank/DDBJ databases">
        <authorList>
            <consortium name="ELIXIR-Norway"/>
            <consortium name="Elixir Norway"/>
        </authorList>
    </citation>
    <scope>NUCLEOTIDE SEQUENCE</scope>
</reference>
<organism evidence="1 2">
    <name type="scientific">Rangifer tarandus platyrhynchus</name>
    <name type="common">Svalbard reindeer</name>
    <dbReference type="NCBI Taxonomy" id="3082113"/>
    <lineage>
        <taxon>Eukaryota</taxon>
        <taxon>Metazoa</taxon>
        <taxon>Chordata</taxon>
        <taxon>Craniata</taxon>
        <taxon>Vertebrata</taxon>
        <taxon>Euteleostomi</taxon>
        <taxon>Mammalia</taxon>
        <taxon>Eutheria</taxon>
        <taxon>Laurasiatheria</taxon>
        <taxon>Artiodactyla</taxon>
        <taxon>Ruminantia</taxon>
        <taxon>Pecora</taxon>
        <taxon>Cervidae</taxon>
        <taxon>Odocoileinae</taxon>
        <taxon>Rangifer</taxon>
    </lineage>
</organism>